<dbReference type="InterPro" id="IPR016477">
    <property type="entry name" value="Fructo-/Ketosamine-3-kinase"/>
</dbReference>
<proteinExistence type="predicted"/>
<evidence type="ECO:0000256" key="2">
    <source>
        <dbReference type="ARBA" id="ARBA00048655"/>
    </source>
</evidence>
<dbReference type="InterPro" id="IPR011009">
    <property type="entry name" value="Kinase-like_dom_sf"/>
</dbReference>
<protein>
    <recommendedName>
        <fullName evidence="1">protein-ribulosamine 3-kinase</fullName>
        <ecNumber evidence="1">2.7.1.172</ecNumber>
    </recommendedName>
</protein>
<dbReference type="EC" id="2.7.1.172" evidence="1"/>
<keyword evidence="4" id="KW-1185">Reference proteome</keyword>
<dbReference type="RefSeq" id="XP_047761142.1">
    <property type="nucleotide sequence ID" value="XM_047903566.1"/>
</dbReference>
<dbReference type="PANTHER" id="PTHR12149:SF8">
    <property type="entry name" value="PROTEIN-RIBULOSAMINE 3-KINASE"/>
    <property type="match status" value="1"/>
</dbReference>
<dbReference type="GeneID" id="71984296"/>
<comment type="catalytic activity">
    <reaction evidence="2">
        <text>N(6)-D-ribulosyl-L-lysyl-[protein] + ATP = N(6)-(3-O-phospho-D-ribulosyl)-L-lysyl-[protein] + ADP + H(+)</text>
        <dbReference type="Rhea" id="RHEA:48432"/>
        <dbReference type="Rhea" id="RHEA-COMP:12103"/>
        <dbReference type="Rhea" id="RHEA-COMP:12104"/>
        <dbReference type="ChEBI" id="CHEBI:15378"/>
        <dbReference type="ChEBI" id="CHEBI:30616"/>
        <dbReference type="ChEBI" id="CHEBI:90418"/>
        <dbReference type="ChEBI" id="CHEBI:90420"/>
        <dbReference type="ChEBI" id="CHEBI:456216"/>
        <dbReference type="EC" id="2.7.1.172"/>
    </reaction>
    <physiologicalReaction direction="left-to-right" evidence="2">
        <dbReference type="Rhea" id="RHEA:48433"/>
    </physiologicalReaction>
</comment>
<organism evidence="3 4">
    <name type="scientific">Passalora fulva</name>
    <name type="common">Tomato leaf mold</name>
    <name type="synonym">Cladosporium fulvum</name>
    <dbReference type="NCBI Taxonomy" id="5499"/>
    <lineage>
        <taxon>Eukaryota</taxon>
        <taxon>Fungi</taxon>
        <taxon>Dikarya</taxon>
        <taxon>Ascomycota</taxon>
        <taxon>Pezizomycotina</taxon>
        <taxon>Dothideomycetes</taxon>
        <taxon>Dothideomycetidae</taxon>
        <taxon>Mycosphaerellales</taxon>
        <taxon>Mycosphaerellaceae</taxon>
        <taxon>Fulvia</taxon>
    </lineage>
</organism>
<accession>A0A9Q8LFR1</accession>
<dbReference type="PANTHER" id="PTHR12149">
    <property type="entry name" value="FRUCTOSAMINE 3 KINASE-RELATED PROTEIN"/>
    <property type="match status" value="1"/>
</dbReference>
<reference evidence="3" key="2">
    <citation type="journal article" date="2022" name="Microb. Genom.">
        <title>A chromosome-scale genome assembly of the tomato pathogen Cladosporium fulvum reveals a compartmentalized genome architecture and the presence of a dispensable chromosome.</title>
        <authorList>
            <person name="Zaccaron A.Z."/>
            <person name="Chen L.H."/>
            <person name="Samaras A."/>
            <person name="Stergiopoulos I."/>
        </authorList>
    </citation>
    <scope>NUCLEOTIDE SEQUENCE</scope>
    <source>
        <strain evidence="3">Race5_Kim</strain>
    </source>
</reference>
<dbReference type="Gene3D" id="3.90.1200.10">
    <property type="match status" value="1"/>
</dbReference>
<dbReference type="EMBL" id="CP090166">
    <property type="protein sequence ID" value="UJO16776.1"/>
    <property type="molecule type" value="Genomic_DNA"/>
</dbReference>
<evidence type="ECO:0000313" key="3">
    <source>
        <dbReference type="EMBL" id="UJO16776.1"/>
    </source>
</evidence>
<dbReference type="Pfam" id="PF03881">
    <property type="entry name" value="Fructosamin_kin"/>
    <property type="match status" value="1"/>
</dbReference>
<dbReference type="KEGG" id="ffu:CLAFUR5_04418"/>
<dbReference type="OrthoDB" id="5772781at2759"/>
<sequence>MDTCCPRDCDFRRWDRAVILSQGQQCASQELGKQMIEAAQPPLDSSVEAVLLRISCSWSSGRCRLDLCTPQNFMKQLADLHTRSTFPTGQFGFHMVTCVGPNAQDTTWDSSWSAFHTRLLRQFYDCELSVCGPSNDAKYEAGMEVLLTSTIPALLEPLQADGRTLNPSLVHGDLWEENCGTDFDGGQPKILDPAAFYAHNEYDFAAWRSENVPFGRPHYRQYFKHIPPSEPKEQWDDRNKLYAIRAEVHRSSLWPALCESQREIVLGYLTDLTAKYAKGDAVDGAADPRLSHAGRVHFGLTARRETSEVDMVLGCDMIFDR</sequence>
<dbReference type="Proteomes" id="UP000756132">
    <property type="component" value="Chromosome 4"/>
</dbReference>
<name>A0A9Q8LFR1_PASFU</name>
<evidence type="ECO:0000313" key="4">
    <source>
        <dbReference type="Proteomes" id="UP000756132"/>
    </source>
</evidence>
<evidence type="ECO:0000256" key="1">
    <source>
        <dbReference type="ARBA" id="ARBA00011961"/>
    </source>
</evidence>
<dbReference type="GO" id="GO:0102193">
    <property type="term" value="F:protein-ribulosamine 3-kinase activity"/>
    <property type="evidence" value="ECO:0007669"/>
    <property type="project" value="UniProtKB-EC"/>
</dbReference>
<dbReference type="AlphaFoldDB" id="A0A9Q8LFR1"/>
<reference evidence="3" key="1">
    <citation type="submission" date="2021-12" db="EMBL/GenBank/DDBJ databases">
        <authorList>
            <person name="Zaccaron A."/>
            <person name="Stergiopoulos I."/>
        </authorList>
    </citation>
    <scope>NUCLEOTIDE SEQUENCE</scope>
    <source>
        <strain evidence="3">Race5_Kim</strain>
    </source>
</reference>
<gene>
    <name evidence="3" type="ORF">CLAFUR5_04418</name>
</gene>
<dbReference type="SUPFAM" id="SSF56112">
    <property type="entry name" value="Protein kinase-like (PK-like)"/>
    <property type="match status" value="1"/>
</dbReference>